<dbReference type="EMBL" id="ASPP01011889">
    <property type="protein sequence ID" value="ETO21158.1"/>
    <property type="molecule type" value="Genomic_DNA"/>
</dbReference>
<dbReference type="GO" id="GO:1901663">
    <property type="term" value="P:quinone biosynthetic process"/>
    <property type="evidence" value="ECO:0007669"/>
    <property type="project" value="UniProtKB-ARBA"/>
</dbReference>
<keyword evidence="5" id="KW-0460">Magnesium</keyword>
<evidence type="ECO:0000256" key="4">
    <source>
        <dbReference type="ARBA" id="ARBA00022723"/>
    </source>
</evidence>
<dbReference type="Pfam" id="PF00348">
    <property type="entry name" value="polyprenyl_synt"/>
    <property type="match status" value="2"/>
</dbReference>
<dbReference type="Gene3D" id="1.10.600.10">
    <property type="entry name" value="Farnesyl Diphosphate Synthase"/>
    <property type="match status" value="2"/>
</dbReference>
<evidence type="ECO:0000256" key="3">
    <source>
        <dbReference type="ARBA" id="ARBA00022679"/>
    </source>
</evidence>
<evidence type="ECO:0000256" key="5">
    <source>
        <dbReference type="ARBA" id="ARBA00022842"/>
    </source>
</evidence>
<keyword evidence="4" id="KW-0479">Metal-binding</keyword>
<dbReference type="OrthoDB" id="9927103at2759"/>
<dbReference type="GO" id="GO:0008299">
    <property type="term" value="P:isoprenoid biosynthetic process"/>
    <property type="evidence" value="ECO:0007669"/>
    <property type="project" value="UniProtKB-KW"/>
</dbReference>
<dbReference type="SUPFAM" id="SSF48576">
    <property type="entry name" value="Terpenoid synthases"/>
    <property type="match status" value="1"/>
</dbReference>
<evidence type="ECO:0000256" key="2">
    <source>
        <dbReference type="ARBA" id="ARBA00006706"/>
    </source>
</evidence>
<dbReference type="InterPro" id="IPR033749">
    <property type="entry name" value="Polyprenyl_synt_CS"/>
</dbReference>
<dbReference type="GO" id="GO:0046872">
    <property type="term" value="F:metal ion binding"/>
    <property type="evidence" value="ECO:0007669"/>
    <property type="project" value="UniProtKB-KW"/>
</dbReference>
<keyword evidence="3 7" id="KW-0808">Transferase</keyword>
<keyword evidence="6" id="KW-0414">Isoprene biosynthesis</keyword>
<reference evidence="8 9" key="1">
    <citation type="journal article" date="2013" name="Curr. Biol.">
        <title>The Genome of the Foraminiferan Reticulomyxa filosa.</title>
        <authorList>
            <person name="Glockner G."/>
            <person name="Hulsmann N."/>
            <person name="Schleicher M."/>
            <person name="Noegel A.A."/>
            <person name="Eichinger L."/>
            <person name="Gallinger C."/>
            <person name="Pawlowski J."/>
            <person name="Sierra R."/>
            <person name="Euteneuer U."/>
            <person name="Pillet L."/>
            <person name="Moustafa A."/>
            <person name="Platzer M."/>
            <person name="Groth M."/>
            <person name="Szafranski K."/>
            <person name="Schliwa M."/>
        </authorList>
    </citation>
    <scope>NUCLEOTIDE SEQUENCE [LARGE SCALE GENOMIC DNA]</scope>
</reference>
<protein>
    <submittedName>
        <fullName evidence="8">Uncharacterized protein</fullName>
    </submittedName>
</protein>
<dbReference type="InterPro" id="IPR000092">
    <property type="entry name" value="Polyprenyl_synt"/>
</dbReference>
<dbReference type="PROSITE" id="PS00444">
    <property type="entry name" value="POLYPRENYL_SYNTHASE_2"/>
    <property type="match status" value="1"/>
</dbReference>
<comment type="caution">
    <text evidence="8">The sequence shown here is derived from an EMBL/GenBank/DDBJ whole genome shotgun (WGS) entry which is preliminary data.</text>
</comment>
<comment type="similarity">
    <text evidence="2 7">Belongs to the FPP/GGPP synthase family.</text>
</comment>
<comment type="cofactor">
    <cofactor evidence="1">
        <name>Mg(2+)</name>
        <dbReference type="ChEBI" id="CHEBI:18420"/>
    </cofactor>
</comment>
<evidence type="ECO:0000256" key="6">
    <source>
        <dbReference type="ARBA" id="ARBA00023229"/>
    </source>
</evidence>
<dbReference type="InterPro" id="IPR008949">
    <property type="entry name" value="Isoprenoid_synthase_dom_sf"/>
</dbReference>
<dbReference type="PANTHER" id="PTHR12001">
    <property type="entry name" value="GERANYLGERANYL PYROPHOSPHATE SYNTHASE"/>
    <property type="match status" value="1"/>
</dbReference>
<accession>X6N5E2</accession>
<evidence type="ECO:0000313" key="8">
    <source>
        <dbReference type="EMBL" id="ETO21158.1"/>
    </source>
</evidence>
<evidence type="ECO:0000256" key="7">
    <source>
        <dbReference type="RuleBase" id="RU004466"/>
    </source>
</evidence>
<sequence>MLNVKEKLDAFVALKDLVSIELEQVNSLILEHAKSQVVELIPTITEYITSSGGKRIRSVLTLVSSKLFNTPEKNYHILLATAVEYIHTATLLHDDVIDEKGEVWQLLNVANMDLTEEEYLKVINKKQLFFLLLLEQVDALYNYGLNLGMSYQIVDDILDYTASNQLFGKSIGNDFKEGKVTLPLIIALRSSKLRDELIGLINSNNNADNFEKVFKILKENDAFTKALAIAERYVEAGIKSLDLLPTSNIKSKLIDLILELKSRVA</sequence>
<dbReference type="Proteomes" id="UP000023152">
    <property type="component" value="Unassembled WGS sequence"/>
</dbReference>
<dbReference type="PANTHER" id="PTHR12001:SF69">
    <property type="entry name" value="ALL TRANS-POLYPRENYL-DIPHOSPHATE SYNTHASE PDSS1"/>
    <property type="match status" value="1"/>
</dbReference>
<organism evidence="8 9">
    <name type="scientific">Reticulomyxa filosa</name>
    <dbReference type="NCBI Taxonomy" id="46433"/>
    <lineage>
        <taxon>Eukaryota</taxon>
        <taxon>Sar</taxon>
        <taxon>Rhizaria</taxon>
        <taxon>Retaria</taxon>
        <taxon>Foraminifera</taxon>
        <taxon>Monothalamids</taxon>
        <taxon>Reticulomyxidae</taxon>
        <taxon>Reticulomyxa</taxon>
    </lineage>
</organism>
<gene>
    <name evidence="8" type="ORF">RFI_16044</name>
</gene>
<dbReference type="AlphaFoldDB" id="X6N5E2"/>
<evidence type="ECO:0000256" key="1">
    <source>
        <dbReference type="ARBA" id="ARBA00001946"/>
    </source>
</evidence>
<evidence type="ECO:0000313" key="9">
    <source>
        <dbReference type="Proteomes" id="UP000023152"/>
    </source>
</evidence>
<keyword evidence="9" id="KW-1185">Reference proteome</keyword>
<name>X6N5E2_RETFI</name>
<proteinExistence type="inferred from homology"/>
<dbReference type="GO" id="GO:0004659">
    <property type="term" value="F:prenyltransferase activity"/>
    <property type="evidence" value="ECO:0007669"/>
    <property type="project" value="InterPro"/>
</dbReference>